<accession>A0A0B6WZ97</accession>
<dbReference type="AlphaFoldDB" id="A0A0B6WZ97"/>
<evidence type="ECO:0008006" key="6">
    <source>
        <dbReference type="Google" id="ProtNLM"/>
    </source>
</evidence>
<reference evidence="4 5" key="2">
    <citation type="submission" date="2015-01" db="EMBL/GenBank/DDBJ databases">
        <title>Complete genome sequence of Pyrinomonas methylaliphatogenes type strain K22T.</title>
        <authorList>
            <person name="Lee K.C.Y."/>
            <person name="Power J.F."/>
            <person name="Dunfield P.F."/>
            <person name="Morgan X.C."/>
            <person name="Huttenhower C."/>
            <person name="Stott M.B."/>
        </authorList>
    </citation>
    <scope>NUCLEOTIDE SEQUENCE [LARGE SCALE GENOMIC DNA]</scope>
    <source>
        <strain evidence="4 5">K22</strain>
    </source>
</reference>
<keyword evidence="3" id="KW-0408">Iron</keyword>
<dbReference type="Proteomes" id="UP000031518">
    <property type="component" value="Unassembled WGS sequence"/>
</dbReference>
<dbReference type="EMBL" id="CBXV010000005">
    <property type="protein sequence ID" value="CDM65500.1"/>
    <property type="molecule type" value="Genomic_DNA"/>
</dbReference>
<proteinExistence type="predicted"/>
<dbReference type="RefSeq" id="WP_211197638.1">
    <property type="nucleotide sequence ID" value="NZ_CBXV010000005.1"/>
</dbReference>
<dbReference type="Pfam" id="PF06778">
    <property type="entry name" value="Chlor_dismutase"/>
    <property type="match status" value="1"/>
</dbReference>
<evidence type="ECO:0000313" key="4">
    <source>
        <dbReference type="EMBL" id="CDM65500.1"/>
    </source>
</evidence>
<dbReference type="GO" id="GO:0020037">
    <property type="term" value="F:heme binding"/>
    <property type="evidence" value="ECO:0007669"/>
    <property type="project" value="InterPro"/>
</dbReference>
<dbReference type="Gene3D" id="3.30.70.1030">
    <property type="entry name" value="Apc35880, domain 1"/>
    <property type="match status" value="2"/>
</dbReference>
<protein>
    <recommendedName>
        <fullName evidence="6">Chlorite dismutase</fullName>
    </recommendedName>
</protein>
<gene>
    <name evidence="4" type="ORF">PYK22_01502</name>
</gene>
<dbReference type="PANTHER" id="PTHR36843:SF1">
    <property type="entry name" value="COPROHEME DECARBOXYLASE"/>
    <property type="match status" value="1"/>
</dbReference>
<dbReference type="InterPro" id="IPR010644">
    <property type="entry name" value="ChdC/CLD"/>
</dbReference>
<evidence type="ECO:0000256" key="2">
    <source>
        <dbReference type="ARBA" id="ARBA00022723"/>
    </source>
</evidence>
<sequence length="251" mass="29910">MSADVMTQSPVEEARLRVSEERRPSTRRQFVNFTFYHVRPEWRLLDEKIKEEAKREFVHVVDEFRGPLIIQTYSLVGLRTNADFMIWRIGYELDPFQEMTARLNRTVLGRYLEITQSFLSMTKRSIYMDKENPEHVEDRLHIIPGKAKYLFVYPFIKTRSWYALPFDERQEMMDEHIRVGSKYPSVKLNTTYSFGLDDQEFVVAFETDEPADFLDLVQELRETKASMYTLRDTPMYTCRLRPLAECLEEIG</sequence>
<dbReference type="STRING" id="454194.PYK22_01502"/>
<name>A0A0B6WZ97_9BACT</name>
<reference evidence="4 5" key="1">
    <citation type="submission" date="2013-12" db="EMBL/GenBank/DDBJ databases">
        <authorList>
            <person name="Stott M."/>
        </authorList>
    </citation>
    <scope>NUCLEOTIDE SEQUENCE [LARGE SCALE GENOMIC DNA]</scope>
    <source>
        <strain evidence="4 5">K22</strain>
    </source>
</reference>
<keyword evidence="2" id="KW-0479">Metal-binding</keyword>
<organism evidence="4 5">
    <name type="scientific">Pyrinomonas methylaliphatogenes</name>
    <dbReference type="NCBI Taxonomy" id="454194"/>
    <lineage>
        <taxon>Bacteria</taxon>
        <taxon>Pseudomonadati</taxon>
        <taxon>Acidobacteriota</taxon>
        <taxon>Blastocatellia</taxon>
        <taxon>Blastocatellales</taxon>
        <taxon>Pyrinomonadaceae</taxon>
        <taxon>Pyrinomonas</taxon>
    </lineage>
</organism>
<keyword evidence="5" id="KW-1185">Reference proteome</keyword>
<dbReference type="GO" id="GO:0016491">
    <property type="term" value="F:oxidoreductase activity"/>
    <property type="evidence" value="ECO:0007669"/>
    <property type="project" value="InterPro"/>
</dbReference>
<dbReference type="PANTHER" id="PTHR36843">
    <property type="entry name" value="HEME-DEPENDENT PEROXIDASE YWFI-RELATED"/>
    <property type="match status" value="1"/>
</dbReference>
<keyword evidence="1" id="KW-0349">Heme</keyword>
<dbReference type="SUPFAM" id="SSF54909">
    <property type="entry name" value="Dimeric alpha+beta barrel"/>
    <property type="match status" value="1"/>
</dbReference>
<evidence type="ECO:0000256" key="3">
    <source>
        <dbReference type="ARBA" id="ARBA00023004"/>
    </source>
</evidence>
<dbReference type="InterPro" id="IPR011008">
    <property type="entry name" value="Dimeric_a/b-barrel"/>
</dbReference>
<evidence type="ECO:0000256" key="1">
    <source>
        <dbReference type="ARBA" id="ARBA00022617"/>
    </source>
</evidence>
<dbReference type="GO" id="GO:0046872">
    <property type="term" value="F:metal ion binding"/>
    <property type="evidence" value="ECO:0007669"/>
    <property type="project" value="UniProtKB-KW"/>
</dbReference>
<evidence type="ECO:0000313" key="5">
    <source>
        <dbReference type="Proteomes" id="UP000031518"/>
    </source>
</evidence>